<dbReference type="PANTHER" id="PTHR46797">
    <property type="entry name" value="HTH-TYPE TRANSCRIPTIONAL REGULATOR"/>
    <property type="match status" value="1"/>
</dbReference>
<dbReference type="Gene3D" id="1.10.260.40">
    <property type="entry name" value="lambda repressor-like DNA-binding domains"/>
    <property type="match status" value="1"/>
</dbReference>
<proteinExistence type="predicted"/>
<dbReference type="AlphaFoldDB" id="A0A9D1JVU8"/>
<dbReference type="GO" id="GO:0005829">
    <property type="term" value="C:cytosol"/>
    <property type="evidence" value="ECO:0007669"/>
    <property type="project" value="TreeGrafter"/>
</dbReference>
<dbReference type="GO" id="GO:0003700">
    <property type="term" value="F:DNA-binding transcription factor activity"/>
    <property type="evidence" value="ECO:0007669"/>
    <property type="project" value="TreeGrafter"/>
</dbReference>
<dbReference type="InterPro" id="IPR050807">
    <property type="entry name" value="TransReg_Diox_bact_type"/>
</dbReference>
<dbReference type="GO" id="GO:0003677">
    <property type="term" value="F:DNA binding"/>
    <property type="evidence" value="ECO:0007669"/>
    <property type="project" value="UniProtKB-KW"/>
</dbReference>
<feature type="domain" description="HTH cro/C1-type" evidence="4">
    <location>
        <begin position="12"/>
        <end position="66"/>
    </location>
</feature>
<reference evidence="5" key="1">
    <citation type="submission" date="2020-10" db="EMBL/GenBank/DDBJ databases">
        <authorList>
            <person name="Gilroy R."/>
        </authorList>
    </citation>
    <scope>NUCLEOTIDE SEQUENCE</scope>
    <source>
        <strain evidence="5">ChiHjej10B9-9673</strain>
    </source>
</reference>
<dbReference type="CDD" id="cd02209">
    <property type="entry name" value="cupin_XRE_C"/>
    <property type="match status" value="1"/>
</dbReference>
<sequence length="183" mass="20619">MEDMNAIVARNIRRLRDNRQLSLDELARLSGVSRSMLARIERGEGNPTLSTLWKVANGLGLPFDELTVRPKADFELVRAEDVQPILEDGGRVRNYSVFPDGENRRFAVYYMELEPGSRWTSEAHMRGTVEFITVFSGELELEAAGRSLRVGARENLRFPADSEHTYANAGEGVCALEMILYNP</sequence>
<dbReference type="PANTHER" id="PTHR46797:SF23">
    <property type="entry name" value="HTH-TYPE TRANSCRIPTIONAL REGULATOR SUTR"/>
    <property type="match status" value="1"/>
</dbReference>
<accession>A0A9D1JVU8</accession>
<dbReference type="Pfam" id="PF01381">
    <property type="entry name" value="HTH_3"/>
    <property type="match status" value="1"/>
</dbReference>
<name>A0A9D1JVU8_9FIRM</name>
<evidence type="ECO:0000313" key="5">
    <source>
        <dbReference type="EMBL" id="HIS66624.1"/>
    </source>
</evidence>
<dbReference type="InterPro" id="IPR013096">
    <property type="entry name" value="Cupin_2"/>
</dbReference>
<protein>
    <submittedName>
        <fullName evidence="5">Helix-turn-helix transcriptional regulator</fullName>
    </submittedName>
</protein>
<keyword evidence="2" id="KW-0238">DNA-binding</keyword>
<evidence type="ECO:0000256" key="1">
    <source>
        <dbReference type="ARBA" id="ARBA00023015"/>
    </source>
</evidence>
<dbReference type="InterPro" id="IPR011051">
    <property type="entry name" value="RmlC_Cupin_sf"/>
</dbReference>
<dbReference type="Pfam" id="PF07883">
    <property type="entry name" value="Cupin_2"/>
    <property type="match status" value="1"/>
</dbReference>
<dbReference type="Proteomes" id="UP000824001">
    <property type="component" value="Unassembled WGS sequence"/>
</dbReference>
<comment type="caution">
    <text evidence="5">The sequence shown here is derived from an EMBL/GenBank/DDBJ whole genome shotgun (WGS) entry which is preliminary data.</text>
</comment>
<organism evidence="5 6">
    <name type="scientific">Candidatus Scatomorpha merdipullorum</name>
    <dbReference type="NCBI Taxonomy" id="2840927"/>
    <lineage>
        <taxon>Bacteria</taxon>
        <taxon>Bacillati</taxon>
        <taxon>Bacillota</taxon>
        <taxon>Clostridia</taxon>
        <taxon>Eubacteriales</taxon>
        <taxon>Candidatus Scatomorpha</taxon>
    </lineage>
</organism>
<dbReference type="InterPro" id="IPR014710">
    <property type="entry name" value="RmlC-like_jellyroll"/>
</dbReference>
<dbReference type="InterPro" id="IPR001387">
    <property type="entry name" value="Cro/C1-type_HTH"/>
</dbReference>
<dbReference type="SUPFAM" id="SSF51182">
    <property type="entry name" value="RmlC-like cupins"/>
    <property type="match status" value="1"/>
</dbReference>
<dbReference type="InterPro" id="IPR010982">
    <property type="entry name" value="Lambda_DNA-bd_dom_sf"/>
</dbReference>
<dbReference type="SUPFAM" id="SSF47413">
    <property type="entry name" value="lambda repressor-like DNA-binding domains"/>
    <property type="match status" value="1"/>
</dbReference>
<evidence type="ECO:0000256" key="2">
    <source>
        <dbReference type="ARBA" id="ARBA00023125"/>
    </source>
</evidence>
<dbReference type="CDD" id="cd00093">
    <property type="entry name" value="HTH_XRE"/>
    <property type="match status" value="1"/>
</dbReference>
<evidence type="ECO:0000259" key="4">
    <source>
        <dbReference type="PROSITE" id="PS50943"/>
    </source>
</evidence>
<dbReference type="Gene3D" id="2.60.120.10">
    <property type="entry name" value="Jelly Rolls"/>
    <property type="match status" value="1"/>
</dbReference>
<reference evidence="5" key="2">
    <citation type="journal article" date="2021" name="PeerJ">
        <title>Extensive microbial diversity within the chicken gut microbiome revealed by metagenomics and culture.</title>
        <authorList>
            <person name="Gilroy R."/>
            <person name="Ravi A."/>
            <person name="Getino M."/>
            <person name="Pursley I."/>
            <person name="Horton D.L."/>
            <person name="Alikhan N.F."/>
            <person name="Baker D."/>
            <person name="Gharbi K."/>
            <person name="Hall N."/>
            <person name="Watson M."/>
            <person name="Adriaenssens E.M."/>
            <person name="Foster-Nyarko E."/>
            <person name="Jarju S."/>
            <person name="Secka A."/>
            <person name="Antonio M."/>
            <person name="Oren A."/>
            <person name="Chaudhuri R.R."/>
            <person name="La Ragione R."/>
            <person name="Hildebrand F."/>
            <person name="Pallen M.J."/>
        </authorList>
    </citation>
    <scope>NUCLEOTIDE SEQUENCE</scope>
    <source>
        <strain evidence="5">ChiHjej10B9-9673</strain>
    </source>
</reference>
<dbReference type="EMBL" id="DVJK01000100">
    <property type="protein sequence ID" value="HIS66624.1"/>
    <property type="molecule type" value="Genomic_DNA"/>
</dbReference>
<dbReference type="PROSITE" id="PS50943">
    <property type="entry name" value="HTH_CROC1"/>
    <property type="match status" value="1"/>
</dbReference>
<keyword evidence="1" id="KW-0805">Transcription regulation</keyword>
<evidence type="ECO:0000313" key="6">
    <source>
        <dbReference type="Proteomes" id="UP000824001"/>
    </source>
</evidence>
<gene>
    <name evidence="5" type="ORF">IAC18_03560</name>
</gene>
<evidence type="ECO:0000256" key="3">
    <source>
        <dbReference type="ARBA" id="ARBA00023163"/>
    </source>
</evidence>
<keyword evidence="3" id="KW-0804">Transcription</keyword>
<dbReference type="SMART" id="SM00530">
    <property type="entry name" value="HTH_XRE"/>
    <property type="match status" value="1"/>
</dbReference>